<keyword evidence="1" id="KW-0560">Oxidoreductase</keyword>
<protein>
    <recommendedName>
        <fullName evidence="1">Fatty acyl-CoA reductase</fullName>
        <ecNumber evidence="1">1.2.1.84</ecNumber>
    </recommendedName>
</protein>
<keyword evidence="1" id="KW-0444">Lipid biosynthesis</keyword>
<evidence type="ECO:0000313" key="3">
    <source>
        <dbReference type="EMBL" id="CCB56675.1"/>
    </source>
</evidence>
<feature type="domain" description="Thioester reductase (TE)" evidence="2">
    <location>
        <begin position="2"/>
        <end position="78"/>
    </location>
</feature>
<dbReference type="EMBL" id="FN596003">
    <property type="protein sequence ID" value="CCB56675.1"/>
    <property type="molecule type" value="Genomic_DNA"/>
</dbReference>
<dbReference type="AlphaFoldDB" id="F6HPR9"/>
<name>F6HPR9_VITVI</name>
<comment type="similarity">
    <text evidence="1">Belongs to the fatty acyl-CoA reductase family.</text>
</comment>
<evidence type="ECO:0000313" key="4">
    <source>
        <dbReference type="Proteomes" id="UP000009183"/>
    </source>
</evidence>
<dbReference type="HOGENOM" id="CLU_2594669_0_0_1"/>
<dbReference type="InterPro" id="IPR036291">
    <property type="entry name" value="NAD(P)-bd_dom_sf"/>
</dbReference>
<dbReference type="eggNOG" id="KOG1221">
    <property type="taxonomic scope" value="Eukaryota"/>
</dbReference>
<dbReference type="InterPro" id="IPR013120">
    <property type="entry name" value="FAR_NAD-bd"/>
</dbReference>
<proteinExistence type="inferred from homology"/>
<keyword evidence="1" id="KW-0521">NADP</keyword>
<dbReference type="PaxDb" id="29760-VIT_13s0156g00050.t01"/>
<evidence type="ECO:0000256" key="1">
    <source>
        <dbReference type="RuleBase" id="RU363097"/>
    </source>
</evidence>
<evidence type="ECO:0000259" key="2">
    <source>
        <dbReference type="Pfam" id="PF07993"/>
    </source>
</evidence>
<keyword evidence="1" id="KW-0443">Lipid metabolism</keyword>
<accession>F6HPR9</accession>
<keyword evidence="4" id="KW-1185">Reference proteome</keyword>
<dbReference type="Pfam" id="PF07993">
    <property type="entry name" value="NAD_binding_4"/>
    <property type="match status" value="1"/>
</dbReference>
<dbReference type="InParanoid" id="F6HPR9"/>
<dbReference type="GO" id="GO:0080019">
    <property type="term" value="F:alcohol-forming very long-chain fatty acyl-CoA reductase activity"/>
    <property type="evidence" value="ECO:0007669"/>
    <property type="project" value="InterPro"/>
</dbReference>
<dbReference type="Gene3D" id="3.40.50.720">
    <property type="entry name" value="NAD(P)-binding Rossmann-like Domain"/>
    <property type="match status" value="1"/>
</dbReference>
<reference evidence="4" key="1">
    <citation type="journal article" date="2007" name="Nature">
        <title>The grapevine genome sequence suggests ancestral hexaploidization in major angiosperm phyla.</title>
        <authorList>
            <consortium name="The French-Italian Public Consortium for Grapevine Genome Characterization."/>
            <person name="Jaillon O."/>
            <person name="Aury J.-M."/>
            <person name="Noel B."/>
            <person name="Policriti A."/>
            <person name="Clepet C."/>
            <person name="Casagrande A."/>
            <person name="Choisne N."/>
            <person name="Aubourg S."/>
            <person name="Vitulo N."/>
            <person name="Jubin C."/>
            <person name="Vezzi A."/>
            <person name="Legeai F."/>
            <person name="Hugueney P."/>
            <person name="Dasilva C."/>
            <person name="Horner D."/>
            <person name="Mica E."/>
            <person name="Jublot D."/>
            <person name="Poulain J."/>
            <person name="Bruyere C."/>
            <person name="Billault A."/>
            <person name="Segurens B."/>
            <person name="Gouyvenoux M."/>
            <person name="Ugarte E."/>
            <person name="Cattonaro F."/>
            <person name="Anthouard V."/>
            <person name="Vico V."/>
            <person name="Del Fabbro C."/>
            <person name="Alaux M."/>
            <person name="Di Gaspero G."/>
            <person name="Dumas V."/>
            <person name="Felice N."/>
            <person name="Paillard S."/>
            <person name="Juman I."/>
            <person name="Moroldo M."/>
            <person name="Scalabrin S."/>
            <person name="Canaguier A."/>
            <person name="Le Clainche I."/>
            <person name="Malacrida G."/>
            <person name="Durand E."/>
            <person name="Pesole G."/>
            <person name="Laucou V."/>
            <person name="Chatelet P."/>
            <person name="Merdinoglu D."/>
            <person name="Delledonne M."/>
            <person name="Pezzotti M."/>
            <person name="Lecharny A."/>
            <person name="Scarpelli C."/>
            <person name="Artiguenave F."/>
            <person name="Pe M.E."/>
            <person name="Valle G."/>
            <person name="Morgante M."/>
            <person name="Caboche M."/>
            <person name="Adam-Blondon A.-F."/>
            <person name="Weissenbach J."/>
            <person name="Quetier F."/>
            <person name="Wincker P."/>
        </authorList>
    </citation>
    <scope>NUCLEOTIDE SEQUENCE [LARGE SCALE GENOMIC DNA]</scope>
    <source>
        <strain evidence="4">cv. Pinot noir / PN40024</strain>
    </source>
</reference>
<comment type="catalytic activity">
    <reaction evidence="1">
        <text>a long-chain fatty acyl-CoA + 2 NADPH + 2 H(+) = a long-chain primary fatty alcohol + 2 NADP(+) + CoA</text>
        <dbReference type="Rhea" id="RHEA:52716"/>
        <dbReference type="ChEBI" id="CHEBI:15378"/>
        <dbReference type="ChEBI" id="CHEBI:57287"/>
        <dbReference type="ChEBI" id="CHEBI:57783"/>
        <dbReference type="ChEBI" id="CHEBI:58349"/>
        <dbReference type="ChEBI" id="CHEBI:77396"/>
        <dbReference type="ChEBI" id="CHEBI:83139"/>
        <dbReference type="EC" id="1.2.1.84"/>
    </reaction>
</comment>
<sequence>MSKLVSVIGDVCKSNLGMDATSATEIAKAVDVIVNSAANTILDERYDVALNTNTKGPSRLVSFAKKYKKPSLSVHVSTGK</sequence>
<gene>
    <name evidence="3" type="ordered locus">VIT_13s0156g00050</name>
</gene>
<dbReference type="PANTHER" id="PTHR11011">
    <property type="entry name" value="MALE STERILITY PROTEIN 2-RELATED"/>
    <property type="match status" value="1"/>
</dbReference>
<comment type="function">
    <text evidence="1">Catalyzes the reduction of fatty acyl-CoA to fatty alcohols.</text>
</comment>
<dbReference type="InterPro" id="IPR026055">
    <property type="entry name" value="FAR"/>
</dbReference>
<dbReference type="OrthoDB" id="429813at2759"/>
<dbReference type="GO" id="GO:0102965">
    <property type="term" value="F:alcohol-forming long-chain fatty acyl-CoA reductase activity"/>
    <property type="evidence" value="ECO:0007669"/>
    <property type="project" value="UniProtKB-EC"/>
</dbReference>
<dbReference type="SUPFAM" id="SSF51735">
    <property type="entry name" value="NAD(P)-binding Rossmann-fold domains"/>
    <property type="match status" value="1"/>
</dbReference>
<dbReference type="Proteomes" id="UP000009183">
    <property type="component" value="Chromosome 13"/>
</dbReference>
<dbReference type="STRING" id="29760.F6HPR9"/>
<dbReference type="GO" id="GO:0006629">
    <property type="term" value="P:lipid metabolic process"/>
    <property type="evidence" value="ECO:0007669"/>
    <property type="project" value="UniProtKB-KW"/>
</dbReference>
<dbReference type="EC" id="1.2.1.84" evidence="1"/>
<organism evidence="3 4">
    <name type="scientific">Vitis vinifera</name>
    <name type="common">Grape</name>
    <dbReference type="NCBI Taxonomy" id="29760"/>
    <lineage>
        <taxon>Eukaryota</taxon>
        <taxon>Viridiplantae</taxon>
        <taxon>Streptophyta</taxon>
        <taxon>Embryophyta</taxon>
        <taxon>Tracheophyta</taxon>
        <taxon>Spermatophyta</taxon>
        <taxon>Magnoliopsida</taxon>
        <taxon>eudicotyledons</taxon>
        <taxon>Gunneridae</taxon>
        <taxon>Pentapetalae</taxon>
        <taxon>rosids</taxon>
        <taxon>Vitales</taxon>
        <taxon>Vitaceae</taxon>
        <taxon>Viteae</taxon>
        <taxon>Vitis</taxon>
    </lineage>
</organism>
<dbReference type="PANTHER" id="PTHR11011:SF45">
    <property type="entry name" value="FATTY ACYL-COA REDUCTASE CG8306-RELATED"/>
    <property type="match status" value="1"/>
</dbReference>